<dbReference type="InterPro" id="IPR026961">
    <property type="entry name" value="PGG_dom"/>
</dbReference>
<keyword evidence="4" id="KW-1185">Reference proteome</keyword>
<sequence length="208" mass="23100">MDPAGDVLATVMGMNTARDVWTMLENSFNINHRKTFDPLMNPQGSQKEVEKLVNPSYKVELNCSRETPSMVFIKEHRELMIEGEKWMKDAANSCTIAPALVTTVVFAAAITVPGGNHGNTGLPIFSKEAGFIIFAISNGISLFTSTTSLLMFLSILTSALYTEHDFLFLLPEKLIIGLVNLFLSIIFMMVAFSMIIYLVLGQRQWILA</sequence>
<dbReference type="PANTHER" id="PTHR24177">
    <property type="entry name" value="CASKIN"/>
    <property type="match status" value="1"/>
</dbReference>
<proteinExistence type="predicted"/>
<feature type="transmembrane region" description="Helical" evidence="1">
    <location>
        <begin position="131"/>
        <end position="162"/>
    </location>
</feature>
<evidence type="ECO:0000313" key="3">
    <source>
        <dbReference type="EMBL" id="KAK3021140.1"/>
    </source>
</evidence>
<comment type="caution">
    <text evidence="3">The sequence shown here is derived from an EMBL/GenBank/DDBJ whole genome shotgun (WGS) entry which is preliminary data.</text>
</comment>
<keyword evidence="1" id="KW-0472">Membrane</keyword>
<dbReference type="PANTHER" id="PTHR24177:SF435">
    <property type="entry name" value="ANKYRIN REPEAT-CONTAINING PROTEIN NPR4-LIKE"/>
    <property type="match status" value="1"/>
</dbReference>
<dbReference type="Pfam" id="PF13962">
    <property type="entry name" value="PGG"/>
    <property type="match status" value="1"/>
</dbReference>
<evidence type="ECO:0000256" key="1">
    <source>
        <dbReference type="SAM" id="Phobius"/>
    </source>
</evidence>
<evidence type="ECO:0000259" key="2">
    <source>
        <dbReference type="Pfam" id="PF13962"/>
    </source>
</evidence>
<keyword evidence="1" id="KW-0812">Transmembrane</keyword>
<evidence type="ECO:0000313" key="4">
    <source>
        <dbReference type="Proteomes" id="UP001188597"/>
    </source>
</evidence>
<reference evidence="3" key="1">
    <citation type="submission" date="2022-12" db="EMBL/GenBank/DDBJ databases">
        <title>Draft genome assemblies for two species of Escallonia (Escalloniales).</title>
        <authorList>
            <person name="Chanderbali A."/>
            <person name="Dervinis C."/>
            <person name="Anghel I."/>
            <person name="Soltis D."/>
            <person name="Soltis P."/>
            <person name="Zapata F."/>
        </authorList>
    </citation>
    <scope>NUCLEOTIDE SEQUENCE</scope>
    <source>
        <strain evidence="3">UCBG64.0493</strain>
        <tissue evidence="3">Leaf</tissue>
    </source>
</reference>
<name>A0AA88WEK8_9ASTE</name>
<accession>A0AA88WEK8</accession>
<dbReference type="EMBL" id="JAVXUP010000777">
    <property type="protein sequence ID" value="KAK3021140.1"/>
    <property type="molecule type" value="Genomic_DNA"/>
</dbReference>
<organism evidence="3 4">
    <name type="scientific">Escallonia herrerae</name>
    <dbReference type="NCBI Taxonomy" id="1293975"/>
    <lineage>
        <taxon>Eukaryota</taxon>
        <taxon>Viridiplantae</taxon>
        <taxon>Streptophyta</taxon>
        <taxon>Embryophyta</taxon>
        <taxon>Tracheophyta</taxon>
        <taxon>Spermatophyta</taxon>
        <taxon>Magnoliopsida</taxon>
        <taxon>eudicotyledons</taxon>
        <taxon>Gunneridae</taxon>
        <taxon>Pentapetalae</taxon>
        <taxon>asterids</taxon>
        <taxon>campanulids</taxon>
        <taxon>Escalloniales</taxon>
        <taxon>Escalloniaceae</taxon>
        <taxon>Escallonia</taxon>
    </lineage>
</organism>
<feature type="domain" description="PGG" evidence="2">
    <location>
        <begin position="84"/>
        <end position="199"/>
    </location>
</feature>
<dbReference type="Proteomes" id="UP001188597">
    <property type="component" value="Unassembled WGS sequence"/>
</dbReference>
<protein>
    <recommendedName>
        <fullName evidence="2">PGG domain-containing protein</fullName>
    </recommendedName>
</protein>
<dbReference type="AlphaFoldDB" id="A0AA88WEK8"/>
<dbReference type="GO" id="GO:0016020">
    <property type="term" value="C:membrane"/>
    <property type="evidence" value="ECO:0007669"/>
    <property type="project" value="TreeGrafter"/>
</dbReference>
<feature type="transmembrane region" description="Helical" evidence="1">
    <location>
        <begin position="90"/>
        <end position="111"/>
    </location>
</feature>
<feature type="transmembrane region" description="Helical" evidence="1">
    <location>
        <begin position="174"/>
        <end position="200"/>
    </location>
</feature>
<gene>
    <name evidence="3" type="ORF">RJ639_045913</name>
</gene>
<keyword evidence="1" id="KW-1133">Transmembrane helix</keyword>